<dbReference type="AlphaFoldDB" id="A0A0C3CT56"/>
<feature type="region of interest" description="Disordered" evidence="1">
    <location>
        <begin position="86"/>
        <end position="128"/>
    </location>
</feature>
<dbReference type="OrthoDB" id="529273at2759"/>
<keyword evidence="4" id="KW-1185">Reference proteome</keyword>
<keyword evidence="2" id="KW-1133">Transmembrane helix</keyword>
<evidence type="ECO:0000256" key="1">
    <source>
        <dbReference type="SAM" id="MobiDB-lite"/>
    </source>
</evidence>
<feature type="compositionally biased region" description="Basic and acidic residues" evidence="1">
    <location>
        <begin position="86"/>
        <end position="95"/>
    </location>
</feature>
<name>A0A0C3CT56_HEBCY</name>
<sequence>MRWAAPPDKREIVLIFLSLTIYFLAYNVDASLQVLGIDPSVARGAMFSRLGLGNRAIGRDGRKPSGWRDNLEAEIFGDWPWEEGHVAGHGNERSQPKGTGRHGATWIRQGRRNDLRETENRSFGGPTVSDALQRWGQDPPQTEVVKHVSGYTILDNVYILNYTVYLISDKVNAFPPLSSMVTSTGPGFREWKLLSVEDGHKIVGDYGAPIHGVSWMSTDTTPHNSTLFALWRTYSSLDGTIDDSGRTKLPPPQRLIFPHNRFFTDPNPPFENHWIRRRRVDTGFHPYLAKAAFPHLAVQYFEDWEDYQKMEVPFVFERVVIADRGIAAKEVKKGDPPYSPTSLFDLSDNWWEPVRKSVAQFLDEYEYSPKAKTVLTYLHSQSVEGPKLSSEDHLALVKALKKLAYKYGYELHVVSTETAETDWVERMGAVVKSSVILGVHGDHLMDSVFMRRTPQSTLLEIFPSDKFARDREYAIHSIGLNYIAVQGTKTFTSSELPAIAPAQNEPIAIDIQTVVHSIYEALSRPPPRS</sequence>
<evidence type="ECO:0000256" key="2">
    <source>
        <dbReference type="SAM" id="Phobius"/>
    </source>
</evidence>
<dbReference type="STRING" id="686832.A0A0C3CT56"/>
<proteinExistence type="predicted"/>
<keyword evidence="2" id="KW-0812">Transmembrane</keyword>
<evidence type="ECO:0008006" key="5">
    <source>
        <dbReference type="Google" id="ProtNLM"/>
    </source>
</evidence>
<reference evidence="3 4" key="1">
    <citation type="submission" date="2014-04" db="EMBL/GenBank/DDBJ databases">
        <authorList>
            <consortium name="DOE Joint Genome Institute"/>
            <person name="Kuo A."/>
            <person name="Gay G."/>
            <person name="Dore J."/>
            <person name="Kohler A."/>
            <person name="Nagy L.G."/>
            <person name="Floudas D."/>
            <person name="Copeland A."/>
            <person name="Barry K.W."/>
            <person name="Cichocki N."/>
            <person name="Veneault-Fourrey C."/>
            <person name="LaButti K."/>
            <person name="Lindquist E.A."/>
            <person name="Lipzen A."/>
            <person name="Lundell T."/>
            <person name="Morin E."/>
            <person name="Murat C."/>
            <person name="Sun H."/>
            <person name="Tunlid A."/>
            <person name="Henrissat B."/>
            <person name="Grigoriev I.V."/>
            <person name="Hibbett D.S."/>
            <person name="Martin F."/>
            <person name="Nordberg H.P."/>
            <person name="Cantor M.N."/>
            <person name="Hua S.X."/>
        </authorList>
    </citation>
    <scope>NUCLEOTIDE SEQUENCE [LARGE SCALE GENOMIC DNA]</scope>
    <source>
        <strain evidence="4">h7</strain>
    </source>
</reference>
<accession>A0A0C3CT56</accession>
<dbReference type="EMBL" id="KN831770">
    <property type="protein sequence ID" value="KIM47071.1"/>
    <property type="molecule type" value="Genomic_DNA"/>
</dbReference>
<gene>
    <name evidence="3" type="ORF">M413DRAFT_269014</name>
</gene>
<protein>
    <recommendedName>
        <fullName evidence="5">Glycosyltransferase family 61 protein</fullName>
    </recommendedName>
</protein>
<organism evidence="3 4">
    <name type="scientific">Hebeloma cylindrosporum</name>
    <dbReference type="NCBI Taxonomy" id="76867"/>
    <lineage>
        <taxon>Eukaryota</taxon>
        <taxon>Fungi</taxon>
        <taxon>Dikarya</taxon>
        <taxon>Basidiomycota</taxon>
        <taxon>Agaricomycotina</taxon>
        <taxon>Agaricomycetes</taxon>
        <taxon>Agaricomycetidae</taxon>
        <taxon>Agaricales</taxon>
        <taxon>Agaricineae</taxon>
        <taxon>Hymenogastraceae</taxon>
        <taxon>Hebeloma</taxon>
    </lineage>
</organism>
<feature type="compositionally biased region" description="Basic and acidic residues" evidence="1">
    <location>
        <begin position="111"/>
        <end position="120"/>
    </location>
</feature>
<reference evidence="4" key="2">
    <citation type="submission" date="2015-01" db="EMBL/GenBank/DDBJ databases">
        <title>Evolutionary Origins and Diversification of the Mycorrhizal Mutualists.</title>
        <authorList>
            <consortium name="DOE Joint Genome Institute"/>
            <consortium name="Mycorrhizal Genomics Consortium"/>
            <person name="Kohler A."/>
            <person name="Kuo A."/>
            <person name="Nagy L.G."/>
            <person name="Floudas D."/>
            <person name="Copeland A."/>
            <person name="Barry K.W."/>
            <person name="Cichocki N."/>
            <person name="Veneault-Fourrey C."/>
            <person name="LaButti K."/>
            <person name="Lindquist E.A."/>
            <person name="Lipzen A."/>
            <person name="Lundell T."/>
            <person name="Morin E."/>
            <person name="Murat C."/>
            <person name="Riley R."/>
            <person name="Ohm R."/>
            <person name="Sun H."/>
            <person name="Tunlid A."/>
            <person name="Henrissat B."/>
            <person name="Grigoriev I.V."/>
            <person name="Hibbett D.S."/>
            <person name="Martin F."/>
        </authorList>
    </citation>
    <scope>NUCLEOTIDE SEQUENCE [LARGE SCALE GENOMIC DNA]</scope>
    <source>
        <strain evidence="4">h7</strain>
    </source>
</reference>
<evidence type="ECO:0000313" key="3">
    <source>
        <dbReference type="EMBL" id="KIM47071.1"/>
    </source>
</evidence>
<keyword evidence="2" id="KW-0472">Membrane</keyword>
<evidence type="ECO:0000313" key="4">
    <source>
        <dbReference type="Proteomes" id="UP000053424"/>
    </source>
</evidence>
<dbReference type="Proteomes" id="UP000053424">
    <property type="component" value="Unassembled WGS sequence"/>
</dbReference>
<dbReference type="HOGENOM" id="CLU_033167_0_0_1"/>
<feature type="transmembrane region" description="Helical" evidence="2">
    <location>
        <begin position="12"/>
        <end position="28"/>
    </location>
</feature>